<protein>
    <recommendedName>
        <fullName evidence="4">DUF975 family protein</fullName>
    </recommendedName>
</protein>
<evidence type="ECO:0008006" key="4">
    <source>
        <dbReference type="Google" id="ProtNLM"/>
    </source>
</evidence>
<keyword evidence="1" id="KW-0812">Transmembrane</keyword>
<dbReference type="Proteomes" id="UP001171751">
    <property type="component" value="Unassembled WGS sequence"/>
</dbReference>
<evidence type="ECO:0000256" key="1">
    <source>
        <dbReference type="SAM" id="Phobius"/>
    </source>
</evidence>
<dbReference type="AlphaFoldDB" id="A0AA43UC65"/>
<feature type="transmembrane region" description="Helical" evidence="1">
    <location>
        <begin position="135"/>
        <end position="157"/>
    </location>
</feature>
<keyword evidence="1" id="KW-1133">Transmembrane helix</keyword>
<evidence type="ECO:0000313" key="3">
    <source>
        <dbReference type="Proteomes" id="UP001171751"/>
    </source>
</evidence>
<feature type="transmembrane region" description="Helical" evidence="1">
    <location>
        <begin position="271"/>
        <end position="292"/>
    </location>
</feature>
<organism evidence="2 3">
    <name type="scientific">Atopococcus tabaci</name>
    <dbReference type="NCBI Taxonomy" id="269774"/>
    <lineage>
        <taxon>Bacteria</taxon>
        <taxon>Bacillati</taxon>
        <taxon>Bacillota</taxon>
        <taxon>Bacilli</taxon>
        <taxon>Lactobacillales</taxon>
        <taxon>Carnobacteriaceae</taxon>
        <taxon>Atopococcus</taxon>
    </lineage>
</organism>
<keyword evidence="3" id="KW-1185">Reference proteome</keyword>
<comment type="caution">
    <text evidence="2">The sequence shown here is derived from an EMBL/GenBank/DDBJ whole genome shotgun (WGS) entry which is preliminary data.</text>
</comment>
<feature type="transmembrane region" description="Helical" evidence="1">
    <location>
        <begin position="236"/>
        <end position="259"/>
    </location>
</feature>
<proteinExistence type="predicted"/>
<evidence type="ECO:0000313" key="2">
    <source>
        <dbReference type="EMBL" id="MDO5457280.1"/>
    </source>
</evidence>
<feature type="transmembrane region" description="Helical" evidence="1">
    <location>
        <begin position="74"/>
        <end position="96"/>
    </location>
</feature>
<accession>A0AA43UC65</accession>
<gene>
    <name evidence="2" type="ORF">Q4F26_02960</name>
</gene>
<keyword evidence="1" id="KW-0472">Membrane</keyword>
<feature type="transmembrane region" description="Helical" evidence="1">
    <location>
        <begin position="169"/>
        <end position="195"/>
    </location>
</feature>
<feature type="transmembrane region" description="Helical" evidence="1">
    <location>
        <begin position="21"/>
        <end position="45"/>
    </location>
</feature>
<reference evidence="2" key="1">
    <citation type="submission" date="2023-07" db="EMBL/GenBank/DDBJ databases">
        <title>Between Cages and Wild: Unraveling the Impact of Captivity on Animal Microbiomes and Antimicrobial Resistance.</title>
        <authorList>
            <person name="Schmartz G.P."/>
            <person name="Rehner J."/>
            <person name="Schuff M.J."/>
            <person name="Becker S.L."/>
            <person name="Kravczyk M."/>
            <person name="Gurevich A."/>
            <person name="Francke R."/>
            <person name="Mueller R."/>
            <person name="Keller V."/>
            <person name="Keller A."/>
        </authorList>
    </citation>
    <scope>NUCLEOTIDE SEQUENCE</scope>
    <source>
        <strain evidence="2">S39M_St_73</strain>
    </source>
</reference>
<name>A0AA43UC65_9LACT</name>
<sequence length="347" mass="38792">MNNQRIRRHSHQLVKQNFWKIILINILVAIVTGVISSIFSSNVVLMDGLSYSYQPGMGELPMVFGNLANYSGPLMFSNIITTIITPLITVGVVYWMTLHMSDTGRYDIKEWFATYGRNPGPAFLNIIVYNIIRSIAAFIVTLIAGLVFIFLAAALIIPSFSNDLGSGYMPLTAMIVFIVLLLIFIFTLYPLFFYIEFLFTMPNFIVYDIKGISFGDVWKLNRMIHKGKFWDAFRLMIWYILVLVAAALVYIAVGGLIMAGLGGAGGGMDGVMLSAFVLYSILGLLAAVFFLIPFNVARQTSWASFYREAMKERQAEIEAEFPHIDFGTLFQQGIPDAHALDPAPSIH</sequence>
<dbReference type="EMBL" id="JAUNQW010000008">
    <property type="protein sequence ID" value="MDO5457280.1"/>
    <property type="molecule type" value="Genomic_DNA"/>
</dbReference>